<evidence type="ECO:0008006" key="3">
    <source>
        <dbReference type="Google" id="ProtNLM"/>
    </source>
</evidence>
<sequence length="116" mass="13248">MKVYEATCLGHDGTEGKFKATAESVEAMKQRMLEFPGVKEVKSVEEEVPNPNKADYTICSKPDHINLVCPHCEWDFDLSWNQLYEQIGNELYFGNHGEVECDYCTQTIVLGDCEYD</sequence>
<comment type="caution">
    <text evidence="1">The sequence shown here is derived from an EMBL/GenBank/DDBJ whole genome shotgun (WGS) entry which is preliminary data.</text>
</comment>
<protein>
    <recommendedName>
        <fullName evidence="3">Phage protein</fullName>
    </recommendedName>
</protein>
<proteinExistence type="predicted"/>
<evidence type="ECO:0000313" key="1">
    <source>
        <dbReference type="EMBL" id="MDT2600373.1"/>
    </source>
</evidence>
<accession>A0ABU3EZS6</accession>
<reference evidence="1 2" key="1">
    <citation type="submission" date="2023-03" db="EMBL/GenBank/DDBJ databases">
        <authorList>
            <person name="Shen W."/>
            <person name="Cai J."/>
        </authorList>
    </citation>
    <scope>NUCLEOTIDE SEQUENCE [LARGE SCALE GENOMIC DNA]</scope>
    <source>
        <strain evidence="1 2">D6-4</strain>
    </source>
</reference>
<gene>
    <name evidence="1" type="ORF">P7D85_11355</name>
</gene>
<evidence type="ECO:0000313" key="2">
    <source>
        <dbReference type="Proteomes" id="UP001252875"/>
    </source>
</evidence>
<dbReference type="Proteomes" id="UP001252875">
    <property type="component" value="Unassembled WGS sequence"/>
</dbReference>
<organism evidence="1 2">
    <name type="scientific">Enterococcus hulanensis</name>
    <dbReference type="NCBI Taxonomy" id="2559929"/>
    <lineage>
        <taxon>Bacteria</taxon>
        <taxon>Bacillati</taxon>
        <taxon>Bacillota</taxon>
        <taxon>Bacilli</taxon>
        <taxon>Lactobacillales</taxon>
        <taxon>Enterococcaceae</taxon>
        <taxon>Enterococcus</taxon>
    </lineage>
</organism>
<dbReference type="RefSeq" id="WP_311822646.1">
    <property type="nucleotide sequence ID" value="NZ_JARPYF010000006.1"/>
</dbReference>
<keyword evidence="2" id="KW-1185">Reference proteome</keyword>
<dbReference type="EMBL" id="JARPYI010000006">
    <property type="protein sequence ID" value="MDT2600373.1"/>
    <property type="molecule type" value="Genomic_DNA"/>
</dbReference>
<name>A0ABU3EZS6_9ENTE</name>